<dbReference type="Proteomes" id="UP000030746">
    <property type="component" value="Unassembled WGS sequence"/>
</dbReference>
<dbReference type="InterPro" id="IPR012314">
    <property type="entry name" value="Pept_M12B_GON-ADAMTSs"/>
</dbReference>
<dbReference type="RefSeq" id="XP_009053981.1">
    <property type="nucleotide sequence ID" value="XM_009055733.1"/>
</dbReference>
<protein>
    <recommendedName>
        <fullName evidence="2">GON domain-containing protein</fullName>
    </recommendedName>
</protein>
<evidence type="ECO:0000313" key="4">
    <source>
        <dbReference type="Proteomes" id="UP000030746"/>
    </source>
</evidence>
<dbReference type="HOGENOM" id="CLU_057931_0_0_1"/>
<name>V4AL50_LOTGI</name>
<dbReference type="GO" id="GO:0004222">
    <property type="term" value="F:metalloendopeptidase activity"/>
    <property type="evidence" value="ECO:0007669"/>
    <property type="project" value="InterPro"/>
</dbReference>
<proteinExistence type="predicted"/>
<dbReference type="CTD" id="20238450"/>
<sequence length="351" mass="38874">MGLMECAALCKRQSLCQSINWNNDDCELNSSREGIFISDQMYIFADVQSFPANIAKGCQYVTCPSNTLCVAKETGENCEVIGCTGIPNVENINADAFNQHILWEFNEIVNYPCAPLYRPNANVTCNIDGNWPEFECVPISSCDEVAYCDRTAVSNEYWVYVIPLDQTMKVFCEIELRMDTVSYITLINNNTATTPIYTRGYGCEKVDTGSYYSTVGTSSISKVELRTNTMTVALVSGYIQSSLSSQLFGHAADCYASIPPDACGVIGKFEIDFRGTGFKVRNDTTWEAKSSGFVHNITRSFNDSVVVGYCGGETNRVCGGCKPKNNKLYIDYNHWDNIPVSAAKKPVCQYA</sequence>
<reference evidence="3 4" key="1">
    <citation type="journal article" date="2013" name="Nature">
        <title>Insights into bilaterian evolution from three spiralian genomes.</title>
        <authorList>
            <person name="Simakov O."/>
            <person name="Marletaz F."/>
            <person name="Cho S.J."/>
            <person name="Edsinger-Gonzales E."/>
            <person name="Havlak P."/>
            <person name="Hellsten U."/>
            <person name="Kuo D.H."/>
            <person name="Larsson T."/>
            <person name="Lv J."/>
            <person name="Arendt D."/>
            <person name="Savage R."/>
            <person name="Osoegawa K."/>
            <person name="de Jong P."/>
            <person name="Grimwood J."/>
            <person name="Chapman J.A."/>
            <person name="Shapiro H."/>
            <person name="Aerts A."/>
            <person name="Otillar R.P."/>
            <person name="Terry A.Y."/>
            <person name="Boore J.L."/>
            <person name="Grigoriev I.V."/>
            <person name="Lindberg D.R."/>
            <person name="Seaver E.C."/>
            <person name="Weisblat D.A."/>
            <person name="Putnam N.H."/>
            <person name="Rokhsar D.S."/>
        </authorList>
    </citation>
    <scope>NUCLEOTIDE SEQUENCE [LARGE SCALE GENOMIC DNA]</scope>
</reference>
<dbReference type="GeneID" id="20238450"/>
<feature type="domain" description="GON" evidence="2">
    <location>
        <begin position="101"/>
        <end position="334"/>
    </location>
</feature>
<keyword evidence="1" id="KW-0479">Metal-binding</keyword>
<accession>V4AL50</accession>
<dbReference type="OrthoDB" id="6113960at2759"/>
<dbReference type="AlphaFoldDB" id="V4AL50"/>
<evidence type="ECO:0000256" key="1">
    <source>
        <dbReference type="ARBA" id="ARBA00022723"/>
    </source>
</evidence>
<dbReference type="GO" id="GO:0008270">
    <property type="term" value="F:zinc ion binding"/>
    <property type="evidence" value="ECO:0007669"/>
    <property type="project" value="InterPro"/>
</dbReference>
<dbReference type="PROSITE" id="PS51046">
    <property type="entry name" value="GON"/>
    <property type="match status" value="1"/>
</dbReference>
<dbReference type="Pfam" id="PF08685">
    <property type="entry name" value="GON"/>
    <property type="match status" value="1"/>
</dbReference>
<organism evidence="3 4">
    <name type="scientific">Lottia gigantea</name>
    <name type="common">Giant owl limpet</name>
    <dbReference type="NCBI Taxonomy" id="225164"/>
    <lineage>
        <taxon>Eukaryota</taxon>
        <taxon>Metazoa</taxon>
        <taxon>Spiralia</taxon>
        <taxon>Lophotrochozoa</taxon>
        <taxon>Mollusca</taxon>
        <taxon>Gastropoda</taxon>
        <taxon>Patellogastropoda</taxon>
        <taxon>Lottioidea</taxon>
        <taxon>Lottiidae</taxon>
        <taxon>Lottia</taxon>
    </lineage>
</organism>
<evidence type="ECO:0000259" key="2">
    <source>
        <dbReference type="PROSITE" id="PS51046"/>
    </source>
</evidence>
<evidence type="ECO:0000313" key="3">
    <source>
        <dbReference type="EMBL" id="ESO95475.1"/>
    </source>
</evidence>
<keyword evidence="4" id="KW-1185">Reference proteome</keyword>
<gene>
    <name evidence="3" type="ORF">LOTGIDRAFT_160628</name>
</gene>
<dbReference type="KEGG" id="lgi:LOTGIDRAFT_160628"/>
<dbReference type="EMBL" id="KB201656">
    <property type="protein sequence ID" value="ESO95475.1"/>
    <property type="molecule type" value="Genomic_DNA"/>
</dbReference>